<dbReference type="PANTHER" id="PTHR24070">
    <property type="entry name" value="RAS, DI-RAS, AND RHEB FAMILY MEMBERS OF SMALL GTPASE SUPERFAMILY"/>
    <property type="match status" value="1"/>
</dbReference>
<evidence type="ECO:0000313" key="3">
    <source>
        <dbReference type="EMBL" id="KAJ6248989.1"/>
    </source>
</evidence>
<keyword evidence="2" id="KW-0342">GTP-binding</keyword>
<accession>A0ABQ8YWK8</accession>
<reference evidence="3" key="1">
    <citation type="submission" date="2022-08" db="EMBL/GenBank/DDBJ databases">
        <title>Novel sulfate-reducing endosymbionts in the free-living metamonad Anaeramoeba.</title>
        <authorList>
            <person name="Jerlstrom-Hultqvist J."/>
            <person name="Cepicka I."/>
            <person name="Gallot-Lavallee L."/>
            <person name="Salas-Leiva D."/>
            <person name="Curtis B.A."/>
            <person name="Zahonova K."/>
            <person name="Pipaliya S."/>
            <person name="Dacks J."/>
            <person name="Roger A.J."/>
        </authorList>
    </citation>
    <scope>NUCLEOTIDE SEQUENCE</scope>
    <source>
        <strain evidence="3">Schooner1</strain>
    </source>
</reference>
<evidence type="ECO:0000313" key="4">
    <source>
        <dbReference type="Proteomes" id="UP001150062"/>
    </source>
</evidence>
<proteinExistence type="predicted"/>
<organism evidence="3 4">
    <name type="scientific">Anaeramoeba flamelloides</name>
    <dbReference type="NCBI Taxonomy" id="1746091"/>
    <lineage>
        <taxon>Eukaryota</taxon>
        <taxon>Metamonada</taxon>
        <taxon>Anaeramoebidae</taxon>
        <taxon>Anaeramoeba</taxon>
    </lineage>
</organism>
<dbReference type="InterPro" id="IPR020849">
    <property type="entry name" value="Small_GTPase_Ras-type"/>
</dbReference>
<protein>
    <submittedName>
        <fullName evidence="3">Ras</fullName>
    </submittedName>
</protein>
<dbReference type="Proteomes" id="UP001150062">
    <property type="component" value="Unassembled WGS sequence"/>
</dbReference>
<dbReference type="SUPFAM" id="SSF52540">
    <property type="entry name" value="P-loop containing nucleoside triphosphate hydrolases"/>
    <property type="match status" value="1"/>
</dbReference>
<dbReference type="InterPro" id="IPR001806">
    <property type="entry name" value="Small_GTPase"/>
</dbReference>
<name>A0ABQ8YWK8_9EUKA</name>
<dbReference type="PROSITE" id="PS51421">
    <property type="entry name" value="RAS"/>
    <property type="match status" value="1"/>
</dbReference>
<gene>
    <name evidence="3" type="ORF">M0813_00147</name>
</gene>
<dbReference type="InterPro" id="IPR027417">
    <property type="entry name" value="P-loop_NTPase"/>
</dbReference>
<dbReference type="Pfam" id="PF00071">
    <property type="entry name" value="Ras"/>
    <property type="match status" value="1"/>
</dbReference>
<dbReference type="SMART" id="SM00173">
    <property type="entry name" value="RAS"/>
    <property type="match status" value="1"/>
</dbReference>
<dbReference type="EMBL" id="JAOAOG010000103">
    <property type="protein sequence ID" value="KAJ6248989.1"/>
    <property type="molecule type" value="Genomic_DNA"/>
</dbReference>
<dbReference type="PRINTS" id="PR00449">
    <property type="entry name" value="RASTRNSFRMNG"/>
</dbReference>
<dbReference type="Gene3D" id="3.40.50.300">
    <property type="entry name" value="P-loop containing nucleotide triphosphate hydrolases"/>
    <property type="match status" value="1"/>
</dbReference>
<keyword evidence="4" id="KW-1185">Reference proteome</keyword>
<dbReference type="SMART" id="SM00175">
    <property type="entry name" value="RAB"/>
    <property type="match status" value="1"/>
</dbReference>
<evidence type="ECO:0000256" key="1">
    <source>
        <dbReference type="ARBA" id="ARBA00022741"/>
    </source>
</evidence>
<comment type="caution">
    <text evidence="3">The sequence shown here is derived from an EMBL/GenBank/DDBJ whole genome shotgun (WGS) entry which is preliminary data.</text>
</comment>
<evidence type="ECO:0000256" key="2">
    <source>
        <dbReference type="ARBA" id="ARBA00023134"/>
    </source>
</evidence>
<sequence>MERFAILGARGVGKRTFIHSYLQGEFVEELLDREESINCNKEYLNCLAKVYDTDTFDYLNSEELYTIRNFIVMYSVTSRTSFYQVSTIIRALQSIKSNQVMNVMVIGNKTDLNEKREVEVDEMKIGNHANKNLILNFEETSCQNLEQIGEAIHKFCTNQAKERQLKRKKDCAEYSTQVFFWSLCCCGCFDCGNFPKRDVYVRRRQCTIL</sequence>
<keyword evidence="1" id="KW-0547">Nucleotide-binding</keyword>